<reference evidence="9" key="2">
    <citation type="submission" date="2024-08" db="UniProtKB">
        <authorList>
            <consortium name="EnsemblMetazoa"/>
        </authorList>
    </citation>
    <scope>IDENTIFICATION</scope>
</reference>
<evidence type="ECO:0000256" key="6">
    <source>
        <dbReference type="SAM" id="MobiDB-lite"/>
    </source>
</evidence>
<evidence type="ECO:0000313" key="9">
    <source>
        <dbReference type="EnsemblMetazoa" id="XP_019756789.1"/>
    </source>
</evidence>
<feature type="domain" description="Peptidase S1" evidence="8">
    <location>
        <begin position="176"/>
        <end position="433"/>
    </location>
</feature>
<proteinExistence type="predicted"/>
<dbReference type="InterPro" id="IPR043504">
    <property type="entry name" value="Peptidase_S1_PA_chymotrypsin"/>
</dbReference>
<dbReference type="CDD" id="cd00190">
    <property type="entry name" value="Tryp_SPc"/>
    <property type="match status" value="1"/>
</dbReference>
<keyword evidence="3" id="KW-1015">Disulfide bond</keyword>
<dbReference type="GO" id="GO:0005576">
    <property type="term" value="C:extracellular region"/>
    <property type="evidence" value="ECO:0007669"/>
    <property type="project" value="UniProtKB-SubCell"/>
</dbReference>
<evidence type="ECO:0000256" key="3">
    <source>
        <dbReference type="ARBA" id="ARBA00023157"/>
    </source>
</evidence>
<dbReference type="FunFam" id="2.40.10.10:FF:000038">
    <property type="entry name" value="Serine protease"/>
    <property type="match status" value="1"/>
</dbReference>
<evidence type="ECO:0000313" key="10">
    <source>
        <dbReference type="Proteomes" id="UP000019118"/>
    </source>
</evidence>
<sequence>MRHTIHIISLIVALVGAQPVDDASLIGDLFPTEKSDDFMKNYVEVTTPKGQSYGALEKCGEGSSEGVNICVPYHLCDGVTKTVIEDGSTNGFGLIDIRFGGECEHYLDVCCGLNKKDDMRNPNVTPGPSVDPLKPTSTSTTTTARPVTSSTTMQPTPRPSSIKCGIRNPNGIDFKITGNNVDPFRDNEAEYGELPWMIAVLRTNYQPSKNESLALCGGSLIAPNVVLTGAHCVVNLQLDEYKVRAGEWDTQTEKERLPHQERAVIQAIIHEKYAPNVLYNNIALLILDKPFNQADNIGTICLPSQNENIDSRKCLASGWGKNVFGLHGSYQVILKKIELPMVSFQQCQSALQTTRLGKRFNLHSSFTCAGGEQGKDTCTGDGGSPLVCPDSTNRGRYVQSGIVSWGIGCGEENIPGVYANVAKFRNWIDDKLSRLNINSNYYTI</sequence>
<keyword evidence="2" id="KW-0964">Secreted</keyword>
<dbReference type="Gene3D" id="2.40.10.10">
    <property type="entry name" value="Trypsin-like serine proteases"/>
    <property type="match status" value="2"/>
</dbReference>
<dbReference type="PANTHER" id="PTHR24258:SF129">
    <property type="entry name" value="LP15124P-RELATED"/>
    <property type="match status" value="1"/>
</dbReference>
<evidence type="ECO:0000256" key="5">
    <source>
        <dbReference type="ARBA" id="ARBA00076468"/>
    </source>
</evidence>
<dbReference type="Pfam" id="PF18322">
    <property type="entry name" value="CLIP_1"/>
    <property type="match status" value="1"/>
</dbReference>
<dbReference type="PROSITE" id="PS50240">
    <property type="entry name" value="TRYPSIN_DOM"/>
    <property type="match status" value="1"/>
</dbReference>
<dbReference type="GO" id="GO:0006508">
    <property type="term" value="P:proteolysis"/>
    <property type="evidence" value="ECO:0007669"/>
    <property type="project" value="InterPro"/>
</dbReference>
<dbReference type="SUPFAM" id="SSF50494">
    <property type="entry name" value="Trypsin-like serine proteases"/>
    <property type="match status" value="1"/>
</dbReference>
<dbReference type="InterPro" id="IPR001314">
    <property type="entry name" value="Peptidase_S1A"/>
</dbReference>
<feature type="chain" id="PRO_5043860113" description="Phenoloxidase-activating factor 2" evidence="7">
    <location>
        <begin position="18"/>
        <end position="444"/>
    </location>
</feature>
<feature type="signal peptide" evidence="7">
    <location>
        <begin position="1"/>
        <end position="17"/>
    </location>
</feature>
<dbReference type="InterPro" id="IPR009003">
    <property type="entry name" value="Peptidase_S1_PA"/>
</dbReference>
<dbReference type="InterPro" id="IPR001254">
    <property type="entry name" value="Trypsin_dom"/>
</dbReference>
<dbReference type="SMART" id="SM00020">
    <property type="entry name" value="Tryp_SPc"/>
    <property type="match status" value="1"/>
</dbReference>
<evidence type="ECO:0000256" key="2">
    <source>
        <dbReference type="ARBA" id="ARBA00022525"/>
    </source>
</evidence>
<protein>
    <recommendedName>
        <fullName evidence="4">Phenoloxidase-activating factor 2</fullName>
    </recommendedName>
    <alternativeName>
        <fullName evidence="5">Prophenoloxidase-activating factor II</fullName>
    </alternativeName>
</protein>
<name>A0AAR5P6R4_DENPD</name>
<evidence type="ECO:0000256" key="7">
    <source>
        <dbReference type="SAM" id="SignalP"/>
    </source>
</evidence>
<dbReference type="AlphaFoldDB" id="A0AAR5P6R4"/>
<dbReference type="EnsemblMetazoa" id="XM_019901230.1">
    <property type="protein sequence ID" value="XP_019756789.1"/>
    <property type="gene ID" value="LOC109535340"/>
</dbReference>
<evidence type="ECO:0000259" key="8">
    <source>
        <dbReference type="PROSITE" id="PS50240"/>
    </source>
</evidence>
<dbReference type="PANTHER" id="PTHR24258">
    <property type="entry name" value="SERINE PROTEASE-RELATED"/>
    <property type="match status" value="1"/>
</dbReference>
<reference evidence="10" key="1">
    <citation type="journal article" date="2013" name="Genome Biol.">
        <title>Draft genome of the mountain pine beetle, Dendroctonus ponderosae Hopkins, a major forest pest.</title>
        <authorList>
            <person name="Keeling C.I."/>
            <person name="Yuen M.M."/>
            <person name="Liao N.Y."/>
            <person name="Docking T.R."/>
            <person name="Chan S.K."/>
            <person name="Taylor G.A."/>
            <person name="Palmquist D.L."/>
            <person name="Jackman S.D."/>
            <person name="Nguyen A."/>
            <person name="Li M."/>
            <person name="Henderson H."/>
            <person name="Janes J.K."/>
            <person name="Zhao Y."/>
            <person name="Pandoh P."/>
            <person name="Moore R."/>
            <person name="Sperling F.A."/>
            <person name="Huber D.P."/>
            <person name="Birol I."/>
            <person name="Jones S.J."/>
            <person name="Bohlmann J."/>
        </authorList>
    </citation>
    <scope>NUCLEOTIDE SEQUENCE</scope>
</reference>
<feature type="compositionally biased region" description="Low complexity" evidence="6">
    <location>
        <begin position="136"/>
        <end position="152"/>
    </location>
</feature>
<dbReference type="PRINTS" id="PR00722">
    <property type="entry name" value="CHYMOTRYPSIN"/>
</dbReference>
<feature type="region of interest" description="Disordered" evidence="6">
    <location>
        <begin position="121"/>
        <end position="164"/>
    </location>
</feature>
<keyword evidence="7" id="KW-0732">Signal</keyword>
<dbReference type="InterPro" id="IPR041515">
    <property type="entry name" value="PPAF-2-like_Clip"/>
</dbReference>
<comment type="subcellular location">
    <subcellularLocation>
        <location evidence="1">Secreted</location>
    </subcellularLocation>
</comment>
<organism evidence="9 10">
    <name type="scientific">Dendroctonus ponderosae</name>
    <name type="common">Mountain pine beetle</name>
    <dbReference type="NCBI Taxonomy" id="77166"/>
    <lineage>
        <taxon>Eukaryota</taxon>
        <taxon>Metazoa</taxon>
        <taxon>Ecdysozoa</taxon>
        <taxon>Arthropoda</taxon>
        <taxon>Hexapoda</taxon>
        <taxon>Insecta</taxon>
        <taxon>Pterygota</taxon>
        <taxon>Neoptera</taxon>
        <taxon>Endopterygota</taxon>
        <taxon>Coleoptera</taxon>
        <taxon>Polyphaga</taxon>
        <taxon>Cucujiformia</taxon>
        <taxon>Curculionidae</taxon>
        <taxon>Scolytinae</taxon>
        <taxon>Dendroctonus</taxon>
    </lineage>
</organism>
<evidence type="ECO:0000256" key="4">
    <source>
        <dbReference type="ARBA" id="ARBA00068096"/>
    </source>
</evidence>
<accession>A0AAR5P6R4</accession>
<dbReference type="Proteomes" id="UP000019118">
    <property type="component" value="Unassembled WGS sequence"/>
</dbReference>
<evidence type="ECO:0000256" key="1">
    <source>
        <dbReference type="ARBA" id="ARBA00004613"/>
    </source>
</evidence>
<dbReference type="Pfam" id="PF00089">
    <property type="entry name" value="Trypsin"/>
    <property type="match status" value="1"/>
</dbReference>
<dbReference type="GO" id="GO:0004252">
    <property type="term" value="F:serine-type endopeptidase activity"/>
    <property type="evidence" value="ECO:0007669"/>
    <property type="project" value="InterPro"/>
</dbReference>
<keyword evidence="10" id="KW-1185">Reference proteome</keyword>